<name>A0A4U9YGY0_9STRE</name>
<evidence type="ECO:0000256" key="7">
    <source>
        <dbReference type="ARBA" id="ARBA00023053"/>
    </source>
</evidence>
<keyword evidence="3" id="KW-0813">Transport</keyword>
<evidence type="ECO:0000259" key="12">
    <source>
        <dbReference type="Pfam" id="PF00999"/>
    </source>
</evidence>
<evidence type="ECO:0000256" key="10">
    <source>
        <dbReference type="ARBA" id="ARBA00023201"/>
    </source>
</evidence>
<dbReference type="GO" id="GO:1902600">
    <property type="term" value="P:proton transmembrane transport"/>
    <property type="evidence" value="ECO:0007669"/>
    <property type="project" value="InterPro"/>
</dbReference>
<keyword evidence="6 11" id="KW-1133">Transmembrane helix</keyword>
<evidence type="ECO:0000256" key="3">
    <source>
        <dbReference type="ARBA" id="ARBA00022448"/>
    </source>
</evidence>
<organism evidence="13 14">
    <name type="scientific">Streptococcus pseudoporcinus</name>
    <dbReference type="NCBI Taxonomy" id="361101"/>
    <lineage>
        <taxon>Bacteria</taxon>
        <taxon>Bacillati</taxon>
        <taxon>Bacillota</taxon>
        <taxon>Bacilli</taxon>
        <taxon>Lactobacillales</taxon>
        <taxon>Streptococcaceae</taxon>
        <taxon>Streptococcus</taxon>
    </lineage>
</organism>
<keyword evidence="7" id="KW-0915">Sodium</keyword>
<dbReference type="Gene3D" id="1.20.1530.20">
    <property type="match status" value="1"/>
</dbReference>
<accession>A0A4U9YGY0</accession>
<evidence type="ECO:0000256" key="1">
    <source>
        <dbReference type="ARBA" id="ARBA00004141"/>
    </source>
</evidence>
<dbReference type="Pfam" id="PF00999">
    <property type="entry name" value="Na_H_Exchanger"/>
    <property type="match status" value="1"/>
</dbReference>
<dbReference type="EMBL" id="LR594035">
    <property type="protein sequence ID" value="VTS25649.1"/>
    <property type="molecule type" value="Genomic_DNA"/>
</dbReference>
<protein>
    <submittedName>
        <fullName evidence="13">Na+/H+ antiporter</fullName>
    </submittedName>
</protein>
<feature type="transmembrane region" description="Helical" evidence="11">
    <location>
        <begin position="6"/>
        <end position="23"/>
    </location>
</feature>
<dbReference type="PANTHER" id="PTHR43562">
    <property type="entry name" value="NAPA-TYPE SODIUM/HYDROGEN ANTIPORTER"/>
    <property type="match status" value="1"/>
</dbReference>
<dbReference type="InterPro" id="IPR038770">
    <property type="entry name" value="Na+/solute_symporter_sf"/>
</dbReference>
<dbReference type="AlphaFoldDB" id="A0A4U9YGY0"/>
<comment type="subcellular location">
    <subcellularLocation>
        <location evidence="1">Membrane</location>
        <topology evidence="1">Multi-pass membrane protein</topology>
    </subcellularLocation>
</comment>
<keyword evidence="5 11" id="KW-0812">Transmembrane</keyword>
<evidence type="ECO:0000256" key="6">
    <source>
        <dbReference type="ARBA" id="ARBA00022989"/>
    </source>
</evidence>
<evidence type="ECO:0000256" key="11">
    <source>
        <dbReference type="SAM" id="Phobius"/>
    </source>
</evidence>
<feature type="domain" description="Cation/H+ exchanger transmembrane" evidence="12">
    <location>
        <begin position="3"/>
        <end position="70"/>
    </location>
</feature>
<evidence type="ECO:0000256" key="8">
    <source>
        <dbReference type="ARBA" id="ARBA00023065"/>
    </source>
</evidence>
<gene>
    <name evidence="13" type="ORF">NCTC5385_01223</name>
</gene>
<evidence type="ECO:0000256" key="5">
    <source>
        <dbReference type="ARBA" id="ARBA00022692"/>
    </source>
</evidence>
<evidence type="ECO:0000256" key="4">
    <source>
        <dbReference type="ARBA" id="ARBA00022449"/>
    </source>
</evidence>
<keyword evidence="4" id="KW-0050">Antiport</keyword>
<dbReference type="GO" id="GO:0006814">
    <property type="term" value="P:sodium ion transport"/>
    <property type="evidence" value="ECO:0007669"/>
    <property type="project" value="UniProtKB-KW"/>
</dbReference>
<dbReference type="Proteomes" id="UP000304914">
    <property type="component" value="Chromosome"/>
</dbReference>
<reference evidence="13 14" key="1">
    <citation type="submission" date="2019-05" db="EMBL/GenBank/DDBJ databases">
        <authorList>
            <consortium name="Pathogen Informatics"/>
        </authorList>
    </citation>
    <scope>NUCLEOTIDE SEQUENCE [LARGE SCALE GENOMIC DNA]</scope>
    <source>
        <strain evidence="13 14">NCTC5385</strain>
    </source>
</reference>
<keyword evidence="10" id="KW-0739">Sodium transport</keyword>
<evidence type="ECO:0000256" key="2">
    <source>
        <dbReference type="ARBA" id="ARBA00005551"/>
    </source>
</evidence>
<dbReference type="GO" id="GO:0016020">
    <property type="term" value="C:membrane"/>
    <property type="evidence" value="ECO:0007669"/>
    <property type="project" value="UniProtKB-SubCell"/>
</dbReference>
<evidence type="ECO:0000256" key="9">
    <source>
        <dbReference type="ARBA" id="ARBA00023136"/>
    </source>
</evidence>
<dbReference type="InterPro" id="IPR006153">
    <property type="entry name" value="Cation/H_exchanger_TM"/>
</dbReference>
<keyword evidence="8" id="KW-0406">Ion transport</keyword>
<feature type="transmembrane region" description="Helical" evidence="11">
    <location>
        <begin position="35"/>
        <end position="56"/>
    </location>
</feature>
<dbReference type="GO" id="GO:0015297">
    <property type="term" value="F:antiporter activity"/>
    <property type="evidence" value="ECO:0007669"/>
    <property type="project" value="UniProtKB-KW"/>
</dbReference>
<keyword evidence="9 11" id="KW-0472">Membrane</keyword>
<sequence>METSIFYGIVFAATSVSITVEVLQEYKKVQTKTGAVILGAAVADDIIAVLLLSFFVSSMKGTGSSNHLIWQMLG</sequence>
<dbReference type="PANTHER" id="PTHR43562:SF3">
    <property type="entry name" value="SODIUM ION_PROTON EXCHANGER (EUROFUNG)"/>
    <property type="match status" value="1"/>
</dbReference>
<evidence type="ECO:0000313" key="14">
    <source>
        <dbReference type="Proteomes" id="UP000304914"/>
    </source>
</evidence>
<proteinExistence type="inferred from homology"/>
<evidence type="ECO:0000313" key="13">
    <source>
        <dbReference type="EMBL" id="VTS25649.1"/>
    </source>
</evidence>
<comment type="similarity">
    <text evidence="2">Belongs to the monovalent cation:proton antiporter 2 (CPA2) transporter (TC 2.A.37) family.</text>
</comment>